<evidence type="ECO:0000256" key="9">
    <source>
        <dbReference type="ARBA" id="ARBA00023125"/>
    </source>
</evidence>
<evidence type="ECO:0000256" key="12">
    <source>
        <dbReference type="ARBA" id="ARBA00023268"/>
    </source>
</evidence>
<evidence type="ECO:0000256" key="10">
    <source>
        <dbReference type="ARBA" id="ARBA00023204"/>
    </source>
</evidence>
<comment type="cofactor">
    <cofactor evidence="2">
        <name>Zn(2+)</name>
        <dbReference type="ChEBI" id="CHEBI:29105"/>
    </cofactor>
</comment>
<feature type="domain" description="Formamidopyrimidine-DNA glycosylase catalytic" evidence="16">
    <location>
        <begin position="2"/>
        <end position="119"/>
    </location>
</feature>
<evidence type="ECO:0000313" key="17">
    <source>
        <dbReference type="EMBL" id="ADU46691.1"/>
    </source>
</evidence>
<organism evidence="17 18">
    <name type="scientific">Intrasporangium calvum (strain ATCC 23552 / DSM 43043 / JCM 3097 / NBRC 12989 / NCIMB 10167 / NRRL B-3866 / 7 KIP)</name>
    <dbReference type="NCBI Taxonomy" id="710696"/>
    <lineage>
        <taxon>Bacteria</taxon>
        <taxon>Bacillati</taxon>
        <taxon>Actinomycetota</taxon>
        <taxon>Actinomycetes</taxon>
        <taxon>Micrococcales</taxon>
        <taxon>Intrasporangiaceae</taxon>
        <taxon>Intrasporangium</taxon>
    </lineage>
</organism>
<dbReference type="SMART" id="SM00898">
    <property type="entry name" value="Fapy_DNA_glyco"/>
    <property type="match status" value="1"/>
</dbReference>
<feature type="domain" description="FPG-type" evidence="15">
    <location>
        <begin position="237"/>
        <end position="271"/>
    </location>
</feature>
<dbReference type="PANTHER" id="PTHR22993:SF9">
    <property type="entry name" value="FORMAMIDOPYRIMIDINE-DNA GLYCOSYLASE"/>
    <property type="match status" value="1"/>
</dbReference>
<dbReference type="AlphaFoldDB" id="E6SFF3"/>
<evidence type="ECO:0000256" key="2">
    <source>
        <dbReference type="ARBA" id="ARBA00001947"/>
    </source>
</evidence>
<reference evidence="17 18" key="1">
    <citation type="journal article" date="2010" name="Stand. Genomic Sci.">
        <title>Complete genome sequence of Intrasporangium calvum type strain (7 KIP).</title>
        <authorList>
            <person name="Del Rio T.G."/>
            <person name="Chertkov O."/>
            <person name="Yasawong M."/>
            <person name="Lucas S."/>
            <person name="Deshpande S."/>
            <person name="Cheng J.F."/>
            <person name="Detter C."/>
            <person name="Tapia R."/>
            <person name="Han C."/>
            <person name="Goodwin L."/>
            <person name="Pitluck S."/>
            <person name="Liolios K."/>
            <person name="Ivanova N."/>
            <person name="Mavromatis K."/>
            <person name="Pati A."/>
            <person name="Chen A."/>
            <person name="Palaniappan K."/>
            <person name="Land M."/>
            <person name="Hauser L."/>
            <person name="Chang Y.J."/>
            <person name="Jeffries C.D."/>
            <person name="Rohde M."/>
            <person name="Pukall R."/>
            <person name="Sikorski J."/>
            <person name="Goker M."/>
            <person name="Woyke T."/>
            <person name="Bristow J."/>
            <person name="Eisen J.A."/>
            <person name="Markowitz V."/>
            <person name="Hugenholtz P."/>
            <person name="Kyrpides N.C."/>
            <person name="Klenk H.P."/>
            <person name="Lapidus A."/>
        </authorList>
    </citation>
    <scope>NUCLEOTIDE SEQUENCE [LARGE SCALE GENOMIC DNA]</scope>
    <source>
        <strain evidence="18">ATCC 23552 / DSM 43043 / JCM 3097 / NBRC 12989 / 7 KIP</strain>
    </source>
</reference>
<dbReference type="STRING" id="710696.Intca_0130"/>
<evidence type="ECO:0000256" key="7">
    <source>
        <dbReference type="ARBA" id="ARBA00022801"/>
    </source>
</evidence>
<dbReference type="GO" id="GO:0034039">
    <property type="term" value="F:8-oxo-7,8-dihydroguanine DNA N-glycosylase activity"/>
    <property type="evidence" value="ECO:0007669"/>
    <property type="project" value="TreeGrafter"/>
</dbReference>
<dbReference type="Pfam" id="PF06827">
    <property type="entry name" value="zf-FPG_IleRS"/>
    <property type="match status" value="1"/>
</dbReference>
<dbReference type="GO" id="GO:0006284">
    <property type="term" value="P:base-excision repair"/>
    <property type="evidence" value="ECO:0007669"/>
    <property type="project" value="InterPro"/>
</dbReference>
<dbReference type="RefSeq" id="WP_013491013.1">
    <property type="nucleotide sequence ID" value="NC_014830.1"/>
</dbReference>
<keyword evidence="7 17" id="KW-0378">Hydrolase</keyword>
<evidence type="ECO:0000256" key="3">
    <source>
        <dbReference type="ARBA" id="ARBA00009409"/>
    </source>
</evidence>
<keyword evidence="13 17" id="KW-0326">Glycosidase</keyword>
<evidence type="ECO:0000256" key="6">
    <source>
        <dbReference type="ARBA" id="ARBA00022771"/>
    </source>
</evidence>
<protein>
    <submittedName>
        <fullName evidence="17">DNA-(Apurinic or apyrimidinic site) lyase Formamidopyrimidine-DNA glycosylase</fullName>
        <ecNumber evidence="17">3.2.2.23</ecNumber>
        <ecNumber evidence="17">4.2.99.18</ecNumber>
    </submittedName>
</protein>
<evidence type="ECO:0000313" key="18">
    <source>
        <dbReference type="Proteomes" id="UP000008914"/>
    </source>
</evidence>
<evidence type="ECO:0000256" key="5">
    <source>
        <dbReference type="ARBA" id="ARBA00022763"/>
    </source>
</evidence>
<dbReference type="eggNOG" id="COG0266">
    <property type="taxonomic scope" value="Bacteria"/>
</dbReference>
<dbReference type="EC" id="3.2.2.23" evidence="17"/>
<dbReference type="InterPro" id="IPR015886">
    <property type="entry name" value="H2TH_FPG"/>
</dbReference>
<dbReference type="CDD" id="cd08973">
    <property type="entry name" value="BaFpgNei_N_1"/>
    <property type="match status" value="1"/>
</dbReference>
<dbReference type="Proteomes" id="UP000008914">
    <property type="component" value="Chromosome"/>
</dbReference>
<accession>E6SFF3</accession>
<evidence type="ECO:0000259" key="16">
    <source>
        <dbReference type="PROSITE" id="PS51068"/>
    </source>
</evidence>
<dbReference type="EC" id="4.2.99.18" evidence="17"/>
<evidence type="ECO:0000256" key="8">
    <source>
        <dbReference type="ARBA" id="ARBA00022833"/>
    </source>
</evidence>
<keyword evidence="8" id="KW-0862">Zinc</keyword>
<dbReference type="GO" id="GO:0008270">
    <property type="term" value="F:zinc ion binding"/>
    <property type="evidence" value="ECO:0007669"/>
    <property type="project" value="UniProtKB-KW"/>
</dbReference>
<dbReference type="InterPro" id="IPR010663">
    <property type="entry name" value="Znf_FPG/IleRS"/>
</dbReference>
<dbReference type="OrthoDB" id="9800855at2"/>
<keyword evidence="12" id="KW-0511">Multifunctional enzyme</keyword>
<keyword evidence="11 17" id="KW-0456">Lyase</keyword>
<dbReference type="Pfam" id="PF06831">
    <property type="entry name" value="H2TH"/>
    <property type="match status" value="1"/>
</dbReference>
<evidence type="ECO:0000256" key="4">
    <source>
        <dbReference type="ARBA" id="ARBA00022723"/>
    </source>
</evidence>
<dbReference type="InterPro" id="IPR000214">
    <property type="entry name" value="Znf_DNA_glyclase/AP_lyase"/>
</dbReference>
<keyword evidence="10" id="KW-0234">DNA repair</keyword>
<dbReference type="SUPFAM" id="SSF46946">
    <property type="entry name" value="S13-like H2TH domain"/>
    <property type="match status" value="1"/>
</dbReference>
<keyword evidence="18" id="KW-1185">Reference proteome</keyword>
<sequence>MPELPEVQALVDFLAERTAGLAVTKVELASISALKTFNPPPQSLEGAPIDGVHRHGKFLDIDCDGTHLVFHLARAGWLRWSDQLPTTVLRPGKSPIALRVRLSDGSGFDLTEAGTKKSLAAYIVRDPKEVPGVARLGPDPLADDFTLERFRELLTGRRTQIKGLLRDQEVIAGVGNAYSDEILHVAKVSPFAIAGSLPPDVVDRLYAALRETLSSAVHAASGKPAKELKDAKRAGMRVHARTGQACPECGDVVREVSFADTSLQYCATCQTGGKPLADRRMSRLLK</sequence>
<evidence type="ECO:0000256" key="14">
    <source>
        <dbReference type="PROSITE-ProRule" id="PRU00391"/>
    </source>
</evidence>
<dbReference type="InterPro" id="IPR010979">
    <property type="entry name" value="Ribosomal_uS13-like_H2TH"/>
</dbReference>
<keyword evidence="9" id="KW-0238">DNA-binding</keyword>
<dbReference type="EMBL" id="CP002343">
    <property type="protein sequence ID" value="ADU46691.1"/>
    <property type="molecule type" value="Genomic_DNA"/>
</dbReference>
<dbReference type="InterPro" id="IPR012319">
    <property type="entry name" value="FPG_cat"/>
</dbReference>
<dbReference type="SMART" id="SM01232">
    <property type="entry name" value="H2TH"/>
    <property type="match status" value="1"/>
</dbReference>
<dbReference type="PROSITE" id="PS51066">
    <property type="entry name" value="ZF_FPG_2"/>
    <property type="match status" value="1"/>
</dbReference>
<keyword evidence="6 14" id="KW-0863">Zinc-finger</keyword>
<dbReference type="Gene3D" id="1.10.8.50">
    <property type="match status" value="1"/>
</dbReference>
<evidence type="ECO:0000256" key="11">
    <source>
        <dbReference type="ARBA" id="ARBA00023239"/>
    </source>
</evidence>
<gene>
    <name evidence="17" type="ordered locus">Intca_0130</name>
</gene>
<dbReference type="HOGENOM" id="CLU_038423_1_2_11"/>
<keyword evidence="5" id="KW-0227">DNA damage</keyword>
<dbReference type="SUPFAM" id="SSF81624">
    <property type="entry name" value="N-terminal domain of MutM-like DNA repair proteins"/>
    <property type="match status" value="1"/>
</dbReference>
<dbReference type="Pfam" id="PF01149">
    <property type="entry name" value="Fapy_DNA_glyco"/>
    <property type="match status" value="1"/>
</dbReference>
<name>E6SFF3_INTC7</name>
<comment type="similarity">
    <text evidence="3">Belongs to the FPG family.</text>
</comment>
<dbReference type="InterPro" id="IPR035937">
    <property type="entry name" value="FPG_N"/>
</dbReference>
<dbReference type="PROSITE" id="PS51068">
    <property type="entry name" value="FPG_CAT"/>
    <property type="match status" value="1"/>
</dbReference>
<proteinExistence type="inferred from homology"/>
<dbReference type="PANTHER" id="PTHR22993">
    <property type="entry name" value="FORMAMIDOPYRIMIDINE-DNA GLYCOSYLASE"/>
    <property type="match status" value="1"/>
</dbReference>
<comment type="catalytic activity">
    <reaction evidence="1">
        <text>Hydrolysis of DNA containing ring-opened 7-methylguanine residues, releasing 2,6-diamino-4-hydroxy-5-(N-methyl)formamidopyrimidine.</text>
        <dbReference type="EC" id="3.2.2.23"/>
    </reaction>
</comment>
<dbReference type="SUPFAM" id="SSF57716">
    <property type="entry name" value="Glucocorticoid receptor-like (DNA-binding domain)"/>
    <property type="match status" value="1"/>
</dbReference>
<dbReference type="KEGG" id="ica:Intca_0130"/>
<evidence type="ECO:0000256" key="13">
    <source>
        <dbReference type="ARBA" id="ARBA00023295"/>
    </source>
</evidence>
<keyword evidence="4" id="KW-0479">Metal-binding</keyword>
<dbReference type="GO" id="GO:0140078">
    <property type="term" value="F:class I DNA-(apurinic or apyrimidinic site) endonuclease activity"/>
    <property type="evidence" value="ECO:0007669"/>
    <property type="project" value="UniProtKB-EC"/>
</dbReference>
<dbReference type="Gene3D" id="3.20.190.10">
    <property type="entry name" value="MutM-like, N-terminal"/>
    <property type="match status" value="1"/>
</dbReference>
<dbReference type="GO" id="GO:0003684">
    <property type="term" value="F:damaged DNA binding"/>
    <property type="evidence" value="ECO:0007669"/>
    <property type="project" value="InterPro"/>
</dbReference>
<evidence type="ECO:0000256" key="1">
    <source>
        <dbReference type="ARBA" id="ARBA00001668"/>
    </source>
</evidence>
<evidence type="ECO:0000259" key="15">
    <source>
        <dbReference type="PROSITE" id="PS51066"/>
    </source>
</evidence>